<dbReference type="RefSeq" id="WP_052453409.1">
    <property type="nucleotide sequence ID" value="NZ_CP004393.1"/>
</dbReference>
<dbReference type="PANTHER" id="PTHR30329:SF21">
    <property type="entry name" value="LIPOPROTEIN YIAD-RELATED"/>
    <property type="match status" value="1"/>
</dbReference>
<dbReference type="InterPro" id="IPR050330">
    <property type="entry name" value="Bact_OuterMem_StrucFunc"/>
</dbReference>
<dbReference type="Gene3D" id="3.30.1330.60">
    <property type="entry name" value="OmpA-like domain"/>
    <property type="match status" value="1"/>
</dbReference>
<protein>
    <submittedName>
        <fullName evidence="3">OmpA/MotB domain-containing protein</fullName>
    </submittedName>
</protein>
<dbReference type="InterPro" id="IPR036737">
    <property type="entry name" value="OmpA-like_sf"/>
</dbReference>
<evidence type="ECO:0000259" key="2">
    <source>
        <dbReference type="PROSITE" id="PS51123"/>
    </source>
</evidence>
<dbReference type="Pfam" id="PF00691">
    <property type="entry name" value="OmpA"/>
    <property type="match status" value="1"/>
</dbReference>
<reference evidence="3 4" key="1">
    <citation type="journal article" date="2014" name="Int. J. Syst. Evol. Microbiol.">
        <title>Celeribacter indicus sp. nov., a polycyclic aromatic hydrocarbon-degrading bacterium from deep-sea sediment and reclassification of Huaishuia halophila as Celeribacter halophilus comb. nov.</title>
        <authorList>
            <person name="Lai Q."/>
            <person name="Cao J."/>
            <person name="Yuan J."/>
            <person name="Li F."/>
            <person name="Shao Z."/>
        </authorList>
    </citation>
    <scope>NUCLEOTIDE SEQUENCE [LARGE SCALE GENOMIC DNA]</scope>
    <source>
        <strain evidence="3">P73</strain>
    </source>
</reference>
<dbReference type="SUPFAM" id="SSF103088">
    <property type="entry name" value="OmpA-like"/>
    <property type="match status" value="1"/>
</dbReference>
<dbReference type="HOGENOM" id="CLU_181330_0_0_5"/>
<feature type="domain" description="OmpA-like" evidence="2">
    <location>
        <begin position="1"/>
        <end position="93"/>
    </location>
</feature>
<organism evidence="3 4">
    <name type="scientific">Celeribacter indicus</name>
    <dbReference type="NCBI Taxonomy" id="1208324"/>
    <lineage>
        <taxon>Bacteria</taxon>
        <taxon>Pseudomonadati</taxon>
        <taxon>Pseudomonadota</taxon>
        <taxon>Alphaproteobacteria</taxon>
        <taxon>Rhodobacterales</taxon>
        <taxon>Roseobacteraceae</taxon>
        <taxon>Celeribacter</taxon>
    </lineage>
</organism>
<dbReference type="InterPro" id="IPR006665">
    <property type="entry name" value="OmpA-like"/>
</dbReference>
<dbReference type="PROSITE" id="PS51123">
    <property type="entry name" value="OMPA_2"/>
    <property type="match status" value="1"/>
</dbReference>
<dbReference type="KEGG" id="cid:P73_3707"/>
<dbReference type="STRING" id="1208324.P73_3707"/>
<sequence length="93" mass="9801">MERIATASNRPDRQIVVTGHTDDIPLAGGPYGDNLGLAAARAGAVTRALVSRGVDPASVLTASRGESSPIADNTTEEGRARNRRIEIDITYAR</sequence>
<name>A0A0B5E7Z3_9RHOB</name>
<dbReference type="EMBL" id="CP004393">
    <property type="protein sequence ID" value="AJE48422.1"/>
    <property type="molecule type" value="Genomic_DNA"/>
</dbReference>
<proteinExistence type="predicted"/>
<dbReference type="GO" id="GO:0016020">
    <property type="term" value="C:membrane"/>
    <property type="evidence" value="ECO:0007669"/>
    <property type="project" value="UniProtKB-UniRule"/>
</dbReference>
<dbReference type="PANTHER" id="PTHR30329">
    <property type="entry name" value="STATOR ELEMENT OF FLAGELLAR MOTOR COMPLEX"/>
    <property type="match status" value="1"/>
</dbReference>
<keyword evidence="1" id="KW-0472">Membrane</keyword>
<evidence type="ECO:0000256" key="1">
    <source>
        <dbReference type="PROSITE-ProRule" id="PRU00473"/>
    </source>
</evidence>
<evidence type="ECO:0000313" key="3">
    <source>
        <dbReference type="EMBL" id="AJE48422.1"/>
    </source>
</evidence>
<gene>
    <name evidence="3" type="ORF">P73_3707</name>
</gene>
<accession>A0A0B5E7Z3</accession>
<evidence type="ECO:0000313" key="4">
    <source>
        <dbReference type="Proteomes" id="UP000031521"/>
    </source>
</evidence>
<dbReference type="AlphaFoldDB" id="A0A0B5E7Z3"/>
<keyword evidence="4" id="KW-1185">Reference proteome</keyword>
<dbReference type="Proteomes" id="UP000031521">
    <property type="component" value="Chromosome"/>
</dbReference>
<dbReference type="CDD" id="cd07185">
    <property type="entry name" value="OmpA_C-like"/>
    <property type="match status" value="1"/>
</dbReference>